<feature type="compositionally biased region" description="Low complexity" evidence="1">
    <location>
        <begin position="87"/>
        <end position="101"/>
    </location>
</feature>
<gene>
    <name evidence="2" type="ORF">O181_046274</name>
</gene>
<evidence type="ECO:0000256" key="1">
    <source>
        <dbReference type="SAM" id="MobiDB-lite"/>
    </source>
</evidence>
<keyword evidence="3" id="KW-1185">Reference proteome</keyword>
<name>A0A9Q3HL35_9BASI</name>
<feature type="region of interest" description="Disordered" evidence="1">
    <location>
        <begin position="69"/>
        <end position="119"/>
    </location>
</feature>
<evidence type="ECO:0000313" key="3">
    <source>
        <dbReference type="Proteomes" id="UP000765509"/>
    </source>
</evidence>
<organism evidence="2 3">
    <name type="scientific">Austropuccinia psidii MF-1</name>
    <dbReference type="NCBI Taxonomy" id="1389203"/>
    <lineage>
        <taxon>Eukaryota</taxon>
        <taxon>Fungi</taxon>
        <taxon>Dikarya</taxon>
        <taxon>Basidiomycota</taxon>
        <taxon>Pucciniomycotina</taxon>
        <taxon>Pucciniomycetes</taxon>
        <taxon>Pucciniales</taxon>
        <taxon>Sphaerophragmiaceae</taxon>
        <taxon>Austropuccinia</taxon>
    </lineage>
</organism>
<proteinExistence type="predicted"/>
<evidence type="ECO:0008006" key="4">
    <source>
        <dbReference type="Google" id="ProtNLM"/>
    </source>
</evidence>
<dbReference type="Proteomes" id="UP000765509">
    <property type="component" value="Unassembled WGS sequence"/>
</dbReference>
<sequence>MKEAGNVSAYIANFKCLVSRIGDWDERALIHHFRKGLQSRILDQLGSHPSRIDSLQDLMDITLEVDTRYQERQKEKSHHQEKKPESSKSNSSHPQSSSSSNQKKRKNFKNRDMPHPSLLNKYFKLMNSEKDRRIKEGLCTYCGGKHSLDSYFKRPINQLSQPSGKCSSQGKA</sequence>
<dbReference type="OrthoDB" id="5552562at2759"/>
<dbReference type="EMBL" id="AVOT02019168">
    <property type="protein sequence ID" value="MBW0506559.1"/>
    <property type="molecule type" value="Genomic_DNA"/>
</dbReference>
<dbReference type="AlphaFoldDB" id="A0A9Q3HL35"/>
<evidence type="ECO:0000313" key="2">
    <source>
        <dbReference type="EMBL" id="MBW0506559.1"/>
    </source>
</evidence>
<protein>
    <recommendedName>
        <fullName evidence="4">Retrotransposon gag domain-containing protein</fullName>
    </recommendedName>
</protein>
<accession>A0A9Q3HL35</accession>
<reference evidence="2" key="1">
    <citation type="submission" date="2021-03" db="EMBL/GenBank/DDBJ databases">
        <title>Draft genome sequence of rust myrtle Austropuccinia psidii MF-1, a brazilian biotype.</title>
        <authorList>
            <person name="Quecine M.C."/>
            <person name="Pachon D.M.R."/>
            <person name="Bonatelli M.L."/>
            <person name="Correr F.H."/>
            <person name="Franceschini L.M."/>
            <person name="Leite T.F."/>
            <person name="Margarido G.R.A."/>
            <person name="Almeida C.A."/>
            <person name="Ferrarezi J.A."/>
            <person name="Labate C.A."/>
        </authorList>
    </citation>
    <scope>NUCLEOTIDE SEQUENCE</scope>
    <source>
        <strain evidence="2">MF-1</strain>
    </source>
</reference>
<comment type="caution">
    <text evidence="2">The sequence shown here is derived from an EMBL/GenBank/DDBJ whole genome shotgun (WGS) entry which is preliminary data.</text>
</comment>